<dbReference type="Proteomes" id="UP000664601">
    <property type="component" value="Unassembled WGS sequence"/>
</dbReference>
<dbReference type="EMBL" id="JAFREM010000021">
    <property type="protein sequence ID" value="MBO1307252.1"/>
    <property type="molecule type" value="Genomic_DNA"/>
</dbReference>
<name>A0ABS3LC89_9ENTE</name>
<proteinExistence type="predicted"/>
<organism evidence="1 2">
    <name type="scientific">Candidatus Enterococcus moelleringii</name>
    <dbReference type="NCBI Taxonomy" id="2815325"/>
    <lineage>
        <taxon>Bacteria</taxon>
        <taxon>Bacillati</taxon>
        <taxon>Bacillota</taxon>
        <taxon>Bacilli</taxon>
        <taxon>Lactobacillales</taxon>
        <taxon>Enterococcaceae</taxon>
        <taxon>Enterococcus</taxon>
    </lineage>
</organism>
<keyword evidence="2" id="KW-1185">Reference proteome</keyword>
<reference evidence="1 2" key="1">
    <citation type="submission" date="2021-03" db="EMBL/GenBank/DDBJ databases">
        <title>Enterococcal diversity collection.</title>
        <authorList>
            <person name="Gilmore M.S."/>
            <person name="Schwartzman J."/>
            <person name="Van Tyne D."/>
            <person name="Martin M."/>
            <person name="Earl A.M."/>
            <person name="Manson A.L."/>
            <person name="Straub T."/>
            <person name="Salamzade R."/>
            <person name="Saavedra J."/>
            <person name="Lebreton F."/>
            <person name="Prichula J."/>
            <person name="Schaufler K."/>
            <person name="Gaca A."/>
            <person name="Sgardioli B."/>
            <person name="Wagenaar J."/>
            <person name="Strong T."/>
        </authorList>
    </citation>
    <scope>NUCLEOTIDE SEQUENCE [LARGE SCALE GENOMIC DNA]</scope>
    <source>
        <strain evidence="1 2">669A</strain>
    </source>
</reference>
<gene>
    <name evidence="1" type="ORF">JZO70_13830</name>
</gene>
<evidence type="ECO:0000313" key="2">
    <source>
        <dbReference type="Proteomes" id="UP000664601"/>
    </source>
</evidence>
<sequence>MITIVSIQDFYASGLAFSDYFEEELFEYFIQQDGFMDYNPVDQWMYSKKGERIFSVE</sequence>
<comment type="caution">
    <text evidence="1">The sequence shown here is derived from an EMBL/GenBank/DDBJ whole genome shotgun (WGS) entry which is preliminary data.</text>
</comment>
<evidence type="ECO:0000313" key="1">
    <source>
        <dbReference type="EMBL" id="MBO1307252.1"/>
    </source>
</evidence>
<dbReference type="RefSeq" id="WP_207674179.1">
    <property type="nucleotide sequence ID" value="NZ_JAFREM010000021.1"/>
</dbReference>
<accession>A0ABS3LC89</accession>
<protein>
    <submittedName>
        <fullName evidence="1">Uncharacterized protein</fullName>
    </submittedName>
</protein>